<feature type="chain" id="PRO_5042868910" description="RING-type E3 ubiquitin transferase" evidence="7">
    <location>
        <begin position="24"/>
        <end position="178"/>
    </location>
</feature>
<dbReference type="PROSITE" id="PS50089">
    <property type="entry name" value="ZF_RING_2"/>
    <property type="match status" value="1"/>
</dbReference>
<evidence type="ECO:0000256" key="7">
    <source>
        <dbReference type="SAM" id="SignalP"/>
    </source>
</evidence>
<dbReference type="SMART" id="SM00184">
    <property type="entry name" value="RING"/>
    <property type="match status" value="1"/>
</dbReference>
<evidence type="ECO:0000256" key="1">
    <source>
        <dbReference type="ARBA" id="ARBA00000900"/>
    </source>
</evidence>
<name>A0AAN8VXV8_9MAGN</name>
<keyword evidence="3" id="KW-0479">Metal-binding</keyword>
<dbReference type="Pfam" id="PF13639">
    <property type="entry name" value="zf-RING_2"/>
    <property type="match status" value="1"/>
</dbReference>
<dbReference type="InterPro" id="IPR001841">
    <property type="entry name" value="Znf_RING"/>
</dbReference>
<dbReference type="SUPFAM" id="SSF57850">
    <property type="entry name" value="RING/U-box"/>
    <property type="match status" value="1"/>
</dbReference>
<dbReference type="GO" id="GO:0005737">
    <property type="term" value="C:cytoplasm"/>
    <property type="evidence" value="ECO:0007669"/>
    <property type="project" value="TreeGrafter"/>
</dbReference>
<feature type="domain" description="RING-type" evidence="8">
    <location>
        <begin position="105"/>
        <end position="146"/>
    </location>
</feature>
<evidence type="ECO:0000313" key="10">
    <source>
        <dbReference type="Proteomes" id="UP001370490"/>
    </source>
</evidence>
<keyword evidence="4 6" id="KW-0863">Zinc-finger</keyword>
<evidence type="ECO:0000256" key="6">
    <source>
        <dbReference type="PROSITE-ProRule" id="PRU00175"/>
    </source>
</evidence>
<accession>A0AAN8VXV8</accession>
<evidence type="ECO:0000259" key="8">
    <source>
        <dbReference type="PROSITE" id="PS50089"/>
    </source>
</evidence>
<sequence length="178" mass="20060">MKLREYDAVLLLLSLCEVQQCKPSPLQAPPSRWPVELTRHHLDSLLSNSGLGFSHLNQYIDLVTRCWRFVGSQTGVCRKVEREVGASPAAVVALPAAVTVRAVECVICKEEMSEGSGACELPCEHLFHWMCILRWLRKKSTCPVCRFRLPSDDILGEIQRLWSVVVDMSLQNSKLQNV</sequence>
<dbReference type="EMBL" id="JBAMMX010000004">
    <property type="protein sequence ID" value="KAK6942893.1"/>
    <property type="molecule type" value="Genomic_DNA"/>
</dbReference>
<protein>
    <recommendedName>
        <fullName evidence="2">RING-type E3 ubiquitin transferase</fullName>
        <ecNumber evidence="2">2.3.2.27</ecNumber>
    </recommendedName>
</protein>
<keyword evidence="5" id="KW-0862">Zinc</keyword>
<dbReference type="EC" id="2.3.2.27" evidence="2"/>
<comment type="caution">
    <text evidence="9">The sequence shown here is derived from an EMBL/GenBank/DDBJ whole genome shotgun (WGS) entry which is preliminary data.</text>
</comment>
<keyword evidence="7" id="KW-0732">Signal</keyword>
<dbReference type="PANTHER" id="PTHR15710:SF67">
    <property type="entry name" value="E3 UBIQUITIN-PROTEIN LIGASE SGR9, AMYLOPLASTIC"/>
    <property type="match status" value="1"/>
</dbReference>
<dbReference type="CDD" id="cd16454">
    <property type="entry name" value="RING-H2_PA-TM-RING"/>
    <property type="match status" value="1"/>
</dbReference>
<dbReference type="GO" id="GO:0008270">
    <property type="term" value="F:zinc ion binding"/>
    <property type="evidence" value="ECO:0007669"/>
    <property type="project" value="UniProtKB-KW"/>
</dbReference>
<dbReference type="Gene3D" id="3.30.40.10">
    <property type="entry name" value="Zinc/RING finger domain, C3HC4 (zinc finger)"/>
    <property type="match status" value="1"/>
</dbReference>
<dbReference type="InterPro" id="IPR013083">
    <property type="entry name" value="Znf_RING/FYVE/PHD"/>
</dbReference>
<evidence type="ECO:0000256" key="2">
    <source>
        <dbReference type="ARBA" id="ARBA00012483"/>
    </source>
</evidence>
<evidence type="ECO:0000256" key="4">
    <source>
        <dbReference type="ARBA" id="ARBA00022771"/>
    </source>
</evidence>
<organism evidence="9 10">
    <name type="scientific">Dillenia turbinata</name>
    <dbReference type="NCBI Taxonomy" id="194707"/>
    <lineage>
        <taxon>Eukaryota</taxon>
        <taxon>Viridiplantae</taxon>
        <taxon>Streptophyta</taxon>
        <taxon>Embryophyta</taxon>
        <taxon>Tracheophyta</taxon>
        <taxon>Spermatophyta</taxon>
        <taxon>Magnoliopsida</taxon>
        <taxon>eudicotyledons</taxon>
        <taxon>Gunneridae</taxon>
        <taxon>Pentapetalae</taxon>
        <taxon>Dilleniales</taxon>
        <taxon>Dilleniaceae</taxon>
        <taxon>Dillenia</taxon>
    </lineage>
</organism>
<comment type="catalytic activity">
    <reaction evidence="1">
        <text>S-ubiquitinyl-[E2 ubiquitin-conjugating enzyme]-L-cysteine + [acceptor protein]-L-lysine = [E2 ubiquitin-conjugating enzyme]-L-cysteine + N(6)-ubiquitinyl-[acceptor protein]-L-lysine.</text>
        <dbReference type="EC" id="2.3.2.27"/>
    </reaction>
</comment>
<dbReference type="AlphaFoldDB" id="A0AAN8VXV8"/>
<dbReference type="GO" id="GO:0061630">
    <property type="term" value="F:ubiquitin protein ligase activity"/>
    <property type="evidence" value="ECO:0007669"/>
    <property type="project" value="UniProtKB-EC"/>
</dbReference>
<evidence type="ECO:0000313" key="9">
    <source>
        <dbReference type="EMBL" id="KAK6942893.1"/>
    </source>
</evidence>
<evidence type="ECO:0000256" key="3">
    <source>
        <dbReference type="ARBA" id="ARBA00022723"/>
    </source>
</evidence>
<reference evidence="9 10" key="1">
    <citation type="submission" date="2023-12" db="EMBL/GenBank/DDBJ databases">
        <title>A high-quality genome assembly for Dillenia turbinata (Dilleniales).</title>
        <authorList>
            <person name="Chanderbali A."/>
        </authorList>
    </citation>
    <scope>NUCLEOTIDE SEQUENCE [LARGE SCALE GENOMIC DNA]</scope>
    <source>
        <strain evidence="9">LSX21</strain>
        <tissue evidence="9">Leaf</tissue>
    </source>
</reference>
<dbReference type="GO" id="GO:0016567">
    <property type="term" value="P:protein ubiquitination"/>
    <property type="evidence" value="ECO:0007669"/>
    <property type="project" value="TreeGrafter"/>
</dbReference>
<dbReference type="Proteomes" id="UP001370490">
    <property type="component" value="Unassembled WGS sequence"/>
</dbReference>
<gene>
    <name evidence="9" type="ORF">RJ641_028270</name>
</gene>
<feature type="signal peptide" evidence="7">
    <location>
        <begin position="1"/>
        <end position="23"/>
    </location>
</feature>
<proteinExistence type="predicted"/>
<keyword evidence="10" id="KW-1185">Reference proteome</keyword>
<dbReference type="PANTHER" id="PTHR15710">
    <property type="entry name" value="E3 UBIQUITIN-PROTEIN LIGASE PRAJA"/>
    <property type="match status" value="1"/>
</dbReference>
<evidence type="ECO:0000256" key="5">
    <source>
        <dbReference type="ARBA" id="ARBA00022833"/>
    </source>
</evidence>